<keyword evidence="1" id="KW-0805">Transcription regulation</keyword>
<dbReference type="SUPFAM" id="SSF53822">
    <property type="entry name" value="Periplasmic binding protein-like I"/>
    <property type="match status" value="1"/>
</dbReference>
<dbReference type="InterPro" id="IPR000524">
    <property type="entry name" value="Tscrpt_reg_HTH_GntR"/>
</dbReference>
<evidence type="ECO:0000313" key="6">
    <source>
        <dbReference type="EMBL" id="QFU98778.1"/>
    </source>
</evidence>
<keyword evidence="7" id="KW-1185">Reference proteome</keyword>
<dbReference type="EMBL" id="CP045529">
    <property type="protein sequence ID" value="QFU98778.1"/>
    <property type="molecule type" value="Genomic_DNA"/>
</dbReference>
<feature type="region of interest" description="Disordered" evidence="4">
    <location>
        <begin position="1"/>
        <end position="21"/>
    </location>
</feature>
<dbReference type="PANTHER" id="PTHR30146:SF109">
    <property type="entry name" value="HTH-TYPE TRANSCRIPTIONAL REGULATOR GALS"/>
    <property type="match status" value="1"/>
</dbReference>
<feature type="region of interest" description="Disordered" evidence="4">
    <location>
        <begin position="365"/>
        <end position="397"/>
    </location>
</feature>
<dbReference type="Pfam" id="PF00392">
    <property type="entry name" value="GntR"/>
    <property type="match status" value="1"/>
</dbReference>
<accession>A0A5P9QBF4</accession>
<dbReference type="PANTHER" id="PTHR30146">
    <property type="entry name" value="LACI-RELATED TRANSCRIPTIONAL REPRESSOR"/>
    <property type="match status" value="1"/>
</dbReference>
<reference evidence="6 7" key="1">
    <citation type="submission" date="2019-10" db="EMBL/GenBank/DDBJ databases">
        <title>Genome sequence of Luteimicrobium xylanilyticum HY-24.</title>
        <authorList>
            <person name="Kim D.Y."/>
            <person name="Park H.-Y."/>
        </authorList>
    </citation>
    <scope>NUCLEOTIDE SEQUENCE [LARGE SCALE GENOMIC DNA]</scope>
    <source>
        <strain evidence="6 7">HY-24</strain>
    </source>
</reference>
<dbReference type="Pfam" id="PF13377">
    <property type="entry name" value="Peripla_BP_3"/>
    <property type="match status" value="1"/>
</dbReference>
<dbReference type="KEGG" id="lxl:KDY119_02297"/>
<dbReference type="SUPFAM" id="SSF46785">
    <property type="entry name" value="Winged helix' DNA-binding domain"/>
    <property type="match status" value="1"/>
</dbReference>
<evidence type="ECO:0000256" key="1">
    <source>
        <dbReference type="ARBA" id="ARBA00023015"/>
    </source>
</evidence>
<dbReference type="Gene3D" id="1.10.10.10">
    <property type="entry name" value="Winged helix-like DNA-binding domain superfamily/Winged helix DNA-binding domain"/>
    <property type="match status" value="1"/>
</dbReference>
<keyword evidence="3" id="KW-0804">Transcription</keyword>
<evidence type="ECO:0000313" key="7">
    <source>
        <dbReference type="Proteomes" id="UP000326702"/>
    </source>
</evidence>
<keyword evidence="6" id="KW-0548">Nucleotidyltransferase</keyword>
<name>A0A5P9QBF4_9MICO</name>
<dbReference type="GO" id="GO:0052621">
    <property type="term" value="F:diguanylate cyclase activity"/>
    <property type="evidence" value="ECO:0007669"/>
    <property type="project" value="UniProtKB-EC"/>
</dbReference>
<dbReference type="GO" id="GO:0000976">
    <property type="term" value="F:transcription cis-regulatory region binding"/>
    <property type="evidence" value="ECO:0007669"/>
    <property type="project" value="TreeGrafter"/>
</dbReference>
<dbReference type="AlphaFoldDB" id="A0A5P9QBF4"/>
<evidence type="ECO:0000259" key="5">
    <source>
        <dbReference type="PROSITE" id="PS50949"/>
    </source>
</evidence>
<sequence length="397" mass="42931">MTSQNKASGQGRASGAHDLGGGERRELKYRRLVGEMRRRILDTTWPPGARLPTLREIAAESGCSLTTVRHAFDELEEAGLIVRRQGSGTYVDEAPDRQLGRTVVGVLVPDTAAYFPPILQGIEEVLAENGARLVYASSQYDPAVEKEALAGLLAAGIDGLLYTPLIEPSDGDVAKHLARVAEIPVPVVLVERRLSGAGPADDTYHVCTDHEGGAYDAVRHLYAAGHRRIALAVRRSLGPAAAPIEVGFGRAVSDLHVTGMVDGAPREAWTPERADLAVQRIVREGCTGVLCFGDREAILLIAAARRAGLRIPEDLAVVSYDNEYADVAEIPLTAVSPRKYQLGRMSAEMLLQRLRSDDVDGPQQVRLRPTLVVRRSSTPAHREDATAPADDNQRTRP</sequence>
<dbReference type="RefSeq" id="WP_227994317.1">
    <property type="nucleotide sequence ID" value="NZ_BAABIH010000017.1"/>
</dbReference>
<evidence type="ECO:0000256" key="3">
    <source>
        <dbReference type="ARBA" id="ARBA00023163"/>
    </source>
</evidence>
<protein>
    <submittedName>
        <fullName evidence="6">Diguanylate cyclase</fullName>
        <ecNumber evidence="6">2.7.7.65</ecNumber>
    </submittedName>
</protein>
<dbReference type="CDD" id="cd07377">
    <property type="entry name" value="WHTH_GntR"/>
    <property type="match status" value="1"/>
</dbReference>
<dbReference type="SMART" id="SM00345">
    <property type="entry name" value="HTH_GNTR"/>
    <property type="match status" value="1"/>
</dbReference>
<gene>
    <name evidence="6" type="primary">mucR</name>
    <name evidence="6" type="ORF">KDY119_02297</name>
</gene>
<dbReference type="InterPro" id="IPR046335">
    <property type="entry name" value="LacI/GalR-like_sensor"/>
</dbReference>
<proteinExistence type="predicted"/>
<feature type="compositionally biased region" description="Basic and acidic residues" evidence="4">
    <location>
        <begin position="380"/>
        <end position="397"/>
    </location>
</feature>
<dbReference type="InterPro" id="IPR028082">
    <property type="entry name" value="Peripla_BP_I"/>
</dbReference>
<keyword evidence="6" id="KW-0808">Transferase</keyword>
<dbReference type="Gene3D" id="3.40.50.2300">
    <property type="match status" value="2"/>
</dbReference>
<dbReference type="InterPro" id="IPR036390">
    <property type="entry name" value="WH_DNA-bd_sf"/>
</dbReference>
<keyword evidence="2" id="KW-0238">DNA-binding</keyword>
<evidence type="ECO:0000256" key="2">
    <source>
        <dbReference type="ARBA" id="ARBA00023125"/>
    </source>
</evidence>
<dbReference type="Proteomes" id="UP000326702">
    <property type="component" value="Chromosome"/>
</dbReference>
<organism evidence="6 7">
    <name type="scientific">Luteimicrobium xylanilyticum</name>
    <dbReference type="NCBI Taxonomy" id="1133546"/>
    <lineage>
        <taxon>Bacteria</taxon>
        <taxon>Bacillati</taxon>
        <taxon>Actinomycetota</taxon>
        <taxon>Actinomycetes</taxon>
        <taxon>Micrococcales</taxon>
        <taxon>Luteimicrobium</taxon>
    </lineage>
</organism>
<dbReference type="GO" id="GO:0003700">
    <property type="term" value="F:DNA-binding transcription factor activity"/>
    <property type="evidence" value="ECO:0007669"/>
    <property type="project" value="InterPro"/>
</dbReference>
<dbReference type="EC" id="2.7.7.65" evidence="6"/>
<dbReference type="PROSITE" id="PS50949">
    <property type="entry name" value="HTH_GNTR"/>
    <property type="match status" value="1"/>
</dbReference>
<dbReference type="InterPro" id="IPR036388">
    <property type="entry name" value="WH-like_DNA-bd_sf"/>
</dbReference>
<feature type="domain" description="HTH gntR-type" evidence="5">
    <location>
        <begin position="26"/>
        <end position="94"/>
    </location>
</feature>
<evidence type="ECO:0000256" key="4">
    <source>
        <dbReference type="SAM" id="MobiDB-lite"/>
    </source>
</evidence>